<organism evidence="1 2">
    <name type="scientific">Lacticaseibacillus suilingensis</name>
    <dbReference type="NCBI Taxonomy" id="2799577"/>
    <lineage>
        <taxon>Bacteria</taxon>
        <taxon>Bacillati</taxon>
        <taxon>Bacillota</taxon>
        <taxon>Bacilli</taxon>
        <taxon>Lactobacillales</taxon>
        <taxon>Lactobacillaceae</taxon>
        <taxon>Lacticaseibacillus</taxon>
    </lineage>
</organism>
<protein>
    <recommendedName>
        <fullName evidence="3">CopG family transcriptional regulator</fullName>
    </recommendedName>
</protein>
<sequence length="62" mass="7012">MADKFVIRKQTRSKSYMMLNVSPETKAKVDQVSKETGVPRVDVVAAMVEFAIEHLEVVDDDE</sequence>
<dbReference type="EMBL" id="JBHTOA010000022">
    <property type="protein sequence ID" value="MFD1398684.1"/>
    <property type="molecule type" value="Genomic_DNA"/>
</dbReference>
<proteinExistence type="predicted"/>
<evidence type="ECO:0008006" key="3">
    <source>
        <dbReference type="Google" id="ProtNLM"/>
    </source>
</evidence>
<dbReference type="RefSeq" id="WP_204119804.1">
    <property type="nucleotide sequence ID" value="NZ_BOLV01000029.1"/>
</dbReference>
<evidence type="ECO:0000313" key="2">
    <source>
        <dbReference type="Proteomes" id="UP001597199"/>
    </source>
</evidence>
<dbReference type="Proteomes" id="UP001597199">
    <property type="component" value="Unassembled WGS sequence"/>
</dbReference>
<comment type="caution">
    <text evidence="1">The sequence shown here is derived from an EMBL/GenBank/DDBJ whole genome shotgun (WGS) entry which is preliminary data.</text>
</comment>
<reference evidence="2" key="1">
    <citation type="journal article" date="2019" name="Int. J. Syst. Evol. Microbiol.">
        <title>The Global Catalogue of Microorganisms (GCM) 10K type strain sequencing project: providing services to taxonomists for standard genome sequencing and annotation.</title>
        <authorList>
            <consortium name="The Broad Institute Genomics Platform"/>
            <consortium name="The Broad Institute Genome Sequencing Center for Infectious Disease"/>
            <person name="Wu L."/>
            <person name="Ma J."/>
        </authorList>
    </citation>
    <scope>NUCLEOTIDE SEQUENCE [LARGE SCALE GENOMIC DNA]</scope>
    <source>
        <strain evidence="2">CCM 9110</strain>
    </source>
</reference>
<name>A0ABW4BDY2_9LACO</name>
<keyword evidence="2" id="KW-1185">Reference proteome</keyword>
<accession>A0ABW4BDY2</accession>
<evidence type="ECO:0000313" key="1">
    <source>
        <dbReference type="EMBL" id="MFD1398684.1"/>
    </source>
</evidence>
<gene>
    <name evidence="1" type="ORF">ACFQ41_05135</name>
</gene>